<evidence type="ECO:0000256" key="1">
    <source>
        <dbReference type="SAM" id="MobiDB-lite"/>
    </source>
</evidence>
<dbReference type="SUPFAM" id="SSF49265">
    <property type="entry name" value="Fibronectin type III"/>
    <property type="match status" value="3"/>
</dbReference>
<evidence type="ECO:0000313" key="4">
    <source>
        <dbReference type="Proteomes" id="UP000694871"/>
    </source>
</evidence>
<accession>A0ABM1L381</accession>
<dbReference type="Gene3D" id="2.60.40.10">
    <property type="entry name" value="Immunoglobulins"/>
    <property type="match status" value="3"/>
</dbReference>
<evidence type="ECO:0000313" key="5">
    <source>
        <dbReference type="RefSeq" id="XP_015280418.1"/>
    </source>
</evidence>
<dbReference type="InterPro" id="IPR013783">
    <property type="entry name" value="Ig-like_fold"/>
</dbReference>
<feature type="region of interest" description="Disordered" evidence="1">
    <location>
        <begin position="343"/>
        <end position="378"/>
    </location>
</feature>
<keyword evidence="2" id="KW-0812">Transmembrane</keyword>
<keyword evidence="2" id="KW-1133">Transmembrane helix</keyword>
<proteinExistence type="predicted"/>
<dbReference type="Pfam" id="PF01108">
    <property type="entry name" value="Tissue_fac"/>
    <property type="match status" value="1"/>
</dbReference>
<dbReference type="PANTHER" id="PTHR20859:SF54">
    <property type="entry name" value="INTERFERON ALPHA_BETA RECEPTOR 1"/>
    <property type="match status" value="1"/>
</dbReference>
<dbReference type="InterPro" id="IPR015373">
    <property type="entry name" value="Interferon/interleukin_rcp_dom"/>
</dbReference>
<keyword evidence="2" id="KW-0472">Membrane</keyword>
<organism evidence="4 5">
    <name type="scientific">Gekko japonicus</name>
    <name type="common">Schlegel's Japanese gecko</name>
    <dbReference type="NCBI Taxonomy" id="146911"/>
    <lineage>
        <taxon>Eukaryota</taxon>
        <taxon>Metazoa</taxon>
        <taxon>Chordata</taxon>
        <taxon>Craniata</taxon>
        <taxon>Vertebrata</taxon>
        <taxon>Euteleostomi</taxon>
        <taxon>Lepidosauria</taxon>
        <taxon>Squamata</taxon>
        <taxon>Bifurcata</taxon>
        <taxon>Gekkota</taxon>
        <taxon>Gekkonidae</taxon>
        <taxon>Gekkoninae</taxon>
        <taxon>Gekko</taxon>
    </lineage>
</organism>
<sequence length="378" mass="43070">MFPLQEKTQDVFSGQNLPYLQPDTTYCLKVKASLEDHKALWSPEYCIKTPKALDGLAPPKNLRVYALNMKCILYWDNLYNGSISFTVQWLYAFRRQYSPDYSDEWITVQGCENITKPHCDISSPVSFHGMFYFRVRTMNSYSKSPWSEELPFDPLIENEIDPPSVKVNASENSLHIFIVPPEELEKNSISEHYSFTYHIWYWNNSSYTKGRIEEKSTSFIIPNLSPSTVYCLEVQALLISKSSKFSNVTCIETASGQSNQVSLVIAVVFFGAAAVVVALLCVSWYIWKKVKYAFFPSCNFPLIIEKTGGRDPNSSYLISSEESTEKCVLVIEKSILPEINLKDHGQSEQSCRDSGNYSNDDDISGNKNSHEIKEEEAI</sequence>
<feature type="domain" description="Fibronectin type-III" evidence="3">
    <location>
        <begin position="159"/>
        <end position="256"/>
    </location>
</feature>
<reference evidence="5" key="1">
    <citation type="submission" date="2025-08" db="UniProtKB">
        <authorList>
            <consortium name="RefSeq"/>
        </authorList>
    </citation>
    <scope>IDENTIFICATION</scope>
</reference>
<dbReference type="Proteomes" id="UP000694871">
    <property type="component" value="Unplaced"/>
</dbReference>
<dbReference type="InterPro" id="IPR036116">
    <property type="entry name" value="FN3_sf"/>
</dbReference>
<feature type="transmembrane region" description="Helical" evidence="2">
    <location>
        <begin position="263"/>
        <end position="287"/>
    </location>
</feature>
<feature type="compositionally biased region" description="Polar residues" evidence="1">
    <location>
        <begin position="347"/>
        <end position="358"/>
    </location>
</feature>
<dbReference type="CDD" id="cd00063">
    <property type="entry name" value="FN3"/>
    <property type="match status" value="1"/>
</dbReference>
<dbReference type="PANTHER" id="PTHR20859">
    <property type="entry name" value="INTERFERON/INTERLEUKIN RECEPTOR"/>
    <property type="match status" value="1"/>
</dbReference>
<dbReference type="GeneID" id="107121921"/>
<feature type="compositionally biased region" description="Basic and acidic residues" evidence="1">
    <location>
        <begin position="368"/>
        <end position="378"/>
    </location>
</feature>
<keyword evidence="4" id="KW-1185">Reference proteome</keyword>
<dbReference type="Pfam" id="PF09294">
    <property type="entry name" value="Interfer-bind"/>
    <property type="match status" value="1"/>
</dbReference>
<evidence type="ECO:0000259" key="3">
    <source>
        <dbReference type="PROSITE" id="PS50853"/>
    </source>
</evidence>
<gene>
    <name evidence="5" type="primary">LOC107121921</name>
</gene>
<dbReference type="InterPro" id="IPR050650">
    <property type="entry name" value="Type-II_Cytokine-TF_Rcpt"/>
</dbReference>
<dbReference type="RefSeq" id="XP_015280418.1">
    <property type="nucleotide sequence ID" value="XM_015424932.1"/>
</dbReference>
<evidence type="ECO:0000256" key="2">
    <source>
        <dbReference type="SAM" id="Phobius"/>
    </source>
</evidence>
<dbReference type="PROSITE" id="PS50853">
    <property type="entry name" value="FN3"/>
    <property type="match status" value="1"/>
</dbReference>
<name>A0ABM1L381_GEKJA</name>
<protein>
    <submittedName>
        <fullName evidence="5">Interferon alpha/beta receptor 1-like</fullName>
    </submittedName>
</protein>
<dbReference type="InterPro" id="IPR003961">
    <property type="entry name" value="FN3_dom"/>
</dbReference>